<comment type="caution">
    <text evidence="1">The sequence shown here is derived from an EMBL/GenBank/DDBJ whole genome shotgun (WGS) entry which is preliminary data.</text>
</comment>
<protein>
    <submittedName>
        <fullName evidence="1">Uncharacterized protein</fullName>
    </submittedName>
</protein>
<name>A0ABP0MRQ1_9DINO</name>
<reference evidence="1 2" key="1">
    <citation type="submission" date="2024-02" db="EMBL/GenBank/DDBJ databases">
        <authorList>
            <person name="Chen Y."/>
            <person name="Shah S."/>
            <person name="Dougan E. K."/>
            <person name="Thang M."/>
            <person name="Chan C."/>
        </authorList>
    </citation>
    <scope>NUCLEOTIDE SEQUENCE [LARGE SCALE GENOMIC DNA]</scope>
</reference>
<keyword evidence="2" id="KW-1185">Reference proteome</keyword>
<organism evidence="1 2">
    <name type="scientific">Durusdinium trenchii</name>
    <dbReference type="NCBI Taxonomy" id="1381693"/>
    <lineage>
        <taxon>Eukaryota</taxon>
        <taxon>Sar</taxon>
        <taxon>Alveolata</taxon>
        <taxon>Dinophyceae</taxon>
        <taxon>Suessiales</taxon>
        <taxon>Symbiodiniaceae</taxon>
        <taxon>Durusdinium</taxon>
    </lineage>
</organism>
<evidence type="ECO:0000313" key="2">
    <source>
        <dbReference type="Proteomes" id="UP001642484"/>
    </source>
</evidence>
<evidence type="ECO:0000313" key="1">
    <source>
        <dbReference type="EMBL" id="CAK9054119.1"/>
    </source>
</evidence>
<sequence>MAFVAPAVLGHGGRAFQATPPPPAGRPAAPPLENGVEFRIKGSSTLSMFLCAAVVATGAQRSGILRRSRARILRRGTGSAATSGSCCRKSQCLHPDKPAMFACADCPRRTSKSASEESLDSQPVAVAAFIGEEVATKACGRKSQCLHPDKPAMFACADCPRRTSKSASEEGLDSQPVAVAAFIGEEVATKACGRKSQCLHPDKPAMFACADCPRRMSKTALEIEGC</sequence>
<proteinExistence type="predicted"/>
<dbReference type="Proteomes" id="UP001642484">
    <property type="component" value="Unassembled WGS sequence"/>
</dbReference>
<accession>A0ABP0MRQ1</accession>
<dbReference type="EMBL" id="CAXAMN010019335">
    <property type="protein sequence ID" value="CAK9054119.1"/>
    <property type="molecule type" value="Genomic_DNA"/>
</dbReference>
<gene>
    <name evidence="1" type="ORF">CCMP2556_LOCUS27101</name>
</gene>